<name>A0AAD7NVJ4_9AGAR</name>
<dbReference type="EMBL" id="JARJLG010000011">
    <property type="protein sequence ID" value="KAJ7776888.1"/>
    <property type="molecule type" value="Genomic_DNA"/>
</dbReference>
<dbReference type="AlphaFoldDB" id="A0AAD7NVJ4"/>
<reference evidence="1" key="1">
    <citation type="submission" date="2023-03" db="EMBL/GenBank/DDBJ databases">
        <title>Massive genome expansion in bonnet fungi (Mycena s.s.) driven by repeated elements and novel gene families across ecological guilds.</title>
        <authorList>
            <consortium name="Lawrence Berkeley National Laboratory"/>
            <person name="Harder C.B."/>
            <person name="Miyauchi S."/>
            <person name="Viragh M."/>
            <person name="Kuo A."/>
            <person name="Thoen E."/>
            <person name="Andreopoulos B."/>
            <person name="Lu D."/>
            <person name="Skrede I."/>
            <person name="Drula E."/>
            <person name="Henrissat B."/>
            <person name="Morin E."/>
            <person name="Kohler A."/>
            <person name="Barry K."/>
            <person name="LaButti K."/>
            <person name="Morin E."/>
            <person name="Salamov A."/>
            <person name="Lipzen A."/>
            <person name="Mereny Z."/>
            <person name="Hegedus B."/>
            <person name="Baldrian P."/>
            <person name="Stursova M."/>
            <person name="Weitz H."/>
            <person name="Taylor A."/>
            <person name="Grigoriev I.V."/>
            <person name="Nagy L.G."/>
            <person name="Martin F."/>
            <person name="Kauserud H."/>
        </authorList>
    </citation>
    <scope>NUCLEOTIDE SEQUENCE</scope>
    <source>
        <strain evidence="1">CBHHK188m</strain>
    </source>
</reference>
<evidence type="ECO:0000313" key="1">
    <source>
        <dbReference type="EMBL" id="KAJ7776888.1"/>
    </source>
</evidence>
<proteinExistence type="predicted"/>
<organism evidence="1 2">
    <name type="scientific">Mycena maculata</name>
    <dbReference type="NCBI Taxonomy" id="230809"/>
    <lineage>
        <taxon>Eukaryota</taxon>
        <taxon>Fungi</taxon>
        <taxon>Dikarya</taxon>
        <taxon>Basidiomycota</taxon>
        <taxon>Agaricomycotina</taxon>
        <taxon>Agaricomycetes</taxon>
        <taxon>Agaricomycetidae</taxon>
        <taxon>Agaricales</taxon>
        <taxon>Marasmiineae</taxon>
        <taxon>Mycenaceae</taxon>
        <taxon>Mycena</taxon>
    </lineage>
</organism>
<gene>
    <name evidence="1" type="ORF">DFH07DRAFT_766585</name>
</gene>
<comment type="caution">
    <text evidence="1">The sequence shown here is derived from an EMBL/GenBank/DDBJ whole genome shotgun (WGS) entry which is preliminary data.</text>
</comment>
<accession>A0AAD7NVJ4</accession>
<dbReference type="Proteomes" id="UP001215280">
    <property type="component" value="Unassembled WGS sequence"/>
</dbReference>
<protein>
    <submittedName>
        <fullName evidence="1">Uncharacterized protein</fullName>
    </submittedName>
</protein>
<keyword evidence="2" id="KW-1185">Reference proteome</keyword>
<sequence length="137" mass="15693">MIETLRQDPLYTKHARQLEAFLVPHAAKTDHTLVARAKRLMAPLFQFLINFYPENVLRSSSGFIEPFKHWVSSVKALLSVFIAEFGMITTLPPPLRAGWADVGARRCHRFARKYRIPSVDLYSIVADKKTAAFLQQH</sequence>
<evidence type="ECO:0000313" key="2">
    <source>
        <dbReference type="Proteomes" id="UP001215280"/>
    </source>
</evidence>